<dbReference type="Pfam" id="PF20240">
    <property type="entry name" value="DUF6597"/>
    <property type="match status" value="1"/>
</dbReference>
<keyword evidence="2" id="KW-0238">DNA-binding</keyword>
<evidence type="ECO:0000313" key="5">
    <source>
        <dbReference type="EMBL" id="UYQ93790.1"/>
    </source>
</evidence>
<accession>A0ABY6J2Q3</accession>
<feature type="domain" description="HTH araC/xylS-type" evidence="4">
    <location>
        <begin position="215"/>
        <end position="290"/>
    </location>
</feature>
<keyword evidence="6" id="KW-1185">Reference proteome</keyword>
<keyword evidence="3" id="KW-0804">Transcription</keyword>
<gene>
    <name evidence="5" type="ORF">MKQ68_01605</name>
</gene>
<organism evidence="5 6">
    <name type="scientific">Chitinophaga horti</name>
    <dbReference type="NCBI Taxonomy" id="2920382"/>
    <lineage>
        <taxon>Bacteria</taxon>
        <taxon>Pseudomonadati</taxon>
        <taxon>Bacteroidota</taxon>
        <taxon>Chitinophagia</taxon>
        <taxon>Chitinophagales</taxon>
        <taxon>Chitinophagaceae</taxon>
        <taxon>Chitinophaga</taxon>
    </lineage>
</organism>
<reference evidence="5" key="1">
    <citation type="submission" date="2022-10" db="EMBL/GenBank/DDBJ databases">
        <title>Chitinophaga sp. nov., isolated from soil.</title>
        <authorList>
            <person name="Jeon C.O."/>
        </authorList>
    </citation>
    <scope>NUCLEOTIDE SEQUENCE</scope>
    <source>
        <strain evidence="5">R8</strain>
    </source>
</reference>
<dbReference type="EMBL" id="CP107006">
    <property type="protein sequence ID" value="UYQ93790.1"/>
    <property type="molecule type" value="Genomic_DNA"/>
</dbReference>
<sequence>MLPAYYVNLPVGENAYFSRMEAPAYIRQLYMPVQPTVKQSGTDVTYRELAPDERLRNYIYCYWELKTTRPLDTDFIYRVVADGCIDIFFEPGHDTEQFVMGFCRKYTEFPLDKTFHYAGIRFLPTIFPQLYGVDAASLSNAATPLADVLPAAATFIRYRFAPGISLQEMKPLLDSYFLEVIAGTPFNYDVRLYDALSRILERCGVLDVEKELDTGISPRQLRRLFGYYLGDSPKIFSQVVRFQHILRARPSVQSLRQNKLFFDVGYYDQAHFIKSFRNFYGVTPSRAFGR</sequence>
<evidence type="ECO:0000256" key="1">
    <source>
        <dbReference type="ARBA" id="ARBA00023015"/>
    </source>
</evidence>
<dbReference type="PANTHER" id="PTHR46796">
    <property type="entry name" value="HTH-TYPE TRANSCRIPTIONAL ACTIVATOR RHAS-RELATED"/>
    <property type="match status" value="1"/>
</dbReference>
<dbReference type="RefSeq" id="WP_264281797.1">
    <property type="nucleotide sequence ID" value="NZ_CP107006.1"/>
</dbReference>
<keyword evidence="1" id="KW-0805">Transcription regulation</keyword>
<evidence type="ECO:0000256" key="3">
    <source>
        <dbReference type="ARBA" id="ARBA00023163"/>
    </source>
</evidence>
<dbReference type="InterPro" id="IPR018060">
    <property type="entry name" value="HTH_AraC"/>
</dbReference>
<proteinExistence type="predicted"/>
<dbReference type="Proteomes" id="UP001162741">
    <property type="component" value="Chromosome"/>
</dbReference>
<evidence type="ECO:0000256" key="2">
    <source>
        <dbReference type="ARBA" id="ARBA00023125"/>
    </source>
</evidence>
<dbReference type="PROSITE" id="PS01124">
    <property type="entry name" value="HTH_ARAC_FAMILY_2"/>
    <property type="match status" value="1"/>
</dbReference>
<protein>
    <submittedName>
        <fullName evidence="5">Helix-turn-helix domain-containing protein</fullName>
    </submittedName>
</protein>
<name>A0ABY6J2Q3_9BACT</name>
<dbReference type="InterPro" id="IPR046532">
    <property type="entry name" value="DUF6597"/>
</dbReference>
<evidence type="ECO:0000313" key="6">
    <source>
        <dbReference type="Proteomes" id="UP001162741"/>
    </source>
</evidence>
<dbReference type="Gene3D" id="1.10.10.60">
    <property type="entry name" value="Homeodomain-like"/>
    <property type="match status" value="1"/>
</dbReference>
<evidence type="ECO:0000259" key="4">
    <source>
        <dbReference type="PROSITE" id="PS01124"/>
    </source>
</evidence>
<dbReference type="SMART" id="SM00342">
    <property type="entry name" value="HTH_ARAC"/>
    <property type="match status" value="1"/>
</dbReference>
<dbReference type="PANTHER" id="PTHR46796:SF13">
    <property type="entry name" value="HTH-TYPE TRANSCRIPTIONAL ACTIVATOR RHAS"/>
    <property type="match status" value="1"/>
</dbReference>
<dbReference type="InterPro" id="IPR050204">
    <property type="entry name" value="AraC_XylS_family_regulators"/>
</dbReference>
<dbReference type="Pfam" id="PF12833">
    <property type="entry name" value="HTH_18"/>
    <property type="match status" value="1"/>
</dbReference>